<dbReference type="SMART" id="SM01321">
    <property type="entry name" value="Y1_Tnp"/>
    <property type="match status" value="1"/>
</dbReference>
<dbReference type="EMBL" id="CP119075">
    <property type="protein sequence ID" value="WED66580.1"/>
    <property type="molecule type" value="Genomic_DNA"/>
</dbReference>
<name>A0AAF0CR84_9BACT</name>
<feature type="domain" description="Transposase IS200-like" evidence="1">
    <location>
        <begin position="3"/>
        <end position="108"/>
    </location>
</feature>
<dbReference type="KEGG" id="slom:PXH66_06925"/>
<evidence type="ECO:0000259" key="1">
    <source>
        <dbReference type="SMART" id="SM01321"/>
    </source>
</evidence>
<dbReference type="PANTHER" id="PTHR34322">
    <property type="entry name" value="TRANSPOSASE, Y1_TNP DOMAIN-CONTAINING"/>
    <property type="match status" value="1"/>
</dbReference>
<dbReference type="PANTHER" id="PTHR34322:SF2">
    <property type="entry name" value="TRANSPOSASE IS200-LIKE DOMAIN-CONTAINING PROTEIN"/>
    <property type="match status" value="1"/>
</dbReference>
<dbReference type="GO" id="GO:0006313">
    <property type="term" value="P:DNA transposition"/>
    <property type="evidence" value="ECO:0007669"/>
    <property type="project" value="InterPro"/>
</dbReference>
<dbReference type="InterPro" id="IPR002686">
    <property type="entry name" value="Transposase_17"/>
</dbReference>
<proteinExistence type="predicted"/>
<sequence length="310" mass="35773">MINWGNYPSAIFATEGARQSFLKCLDDAATKSGWIVHAWCLMSNHYHLAIETPRANLVDGMRWLQATFATKFNRLRKENGHLFQGRYKSFVVQPEEALGPLCHYIHLNPVRANVIQVKELRTWRDTSLRELLQPRERRAWYSPQASLDHAGGLRDTPVGRRKYLEYLDWLDEEEPERKRLKFSEMSRGWAIGTKDFKKALNEDHGELQEAVRRGDKDLEEWREEQHADTLAALLKCLKKTATDIAADPKGTAWKVAIATEMRRRTTVSNPWLSRHLNMGSPFRVSRLVNACNEAGGETARLRKRCAMCKV</sequence>
<dbReference type="AlphaFoldDB" id="A0AAF0CR84"/>
<dbReference type="GO" id="GO:0004803">
    <property type="term" value="F:transposase activity"/>
    <property type="evidence" value="ECO:0007669"/>
    <property type="project" value="InterPro"/>
</dbReference>
<keyword evidence="3" id="KW-1185">Reference proteome</keyword>
<reference evidence="2" key="1">
    <citation type="submission" date="2023-03" db="EMBL/GenBank/DDBJ databases">
        <title>Lomoglobus Profundus gen. nov., sp. nov., a novel member of the phylum Verrucomicrobia, isolated from deep-marine sediment of South China Sea.</title>
        <authorList>
            <person name="Ahmad T."/>
            <person name="Ishaq S.E."/>
            <person name="Wang F."/>
        </authorList>
    </citation>
    <scope>NUCLEOTIDE SEQUENCE</scope>
    <source>
        <strain evidence="2">LMO-M01</strain>
    </source>
</reference>
<dbReference type="RefSeq" id="WP_330927928.1">
    <property type="nucleotide sequence ID" value="NZ_CP119075.1"/>
</dbReference>
<organism evidence="2 3">
    <name type="scientific">Synoicihabitans lomoniglobus</name>
    <dbReference type="NCBI Taxonomy" id="2909285"/>
    <lineage>
        <taxon>Bacteria</taxon>
        <taxon>Pseudomonadati</taxon>
        <taxon>Verrucomicrobiota</taxon>
        <taxon>Opitutia</taxon>
        <taxon>Opitutales</taxon>
        <taxon>Opitutaceae</taxon>
        <taxon>Synoicihabitans</taxon>
    </lineage>
</organism>
<dbReference type="Gene3D" id="3.30.70.1290">
    <property type="entry name" value="Transposase IS200-like"/>
    <property type="match status" value="1"/>
</dbReference>
<evidence type="ECO:0000313" key="2">
    <source>
        <dbReference type="EMBL" id="WED66580.1"/>
    </source>
</evidence>
<gene>
    <name evidence="2" type="ORF">PXH66_06925</name>
</gene>
<evidence type="ECO:0000313" key="3">
    <source>
        <dbReference type="Proteomes" id="UP001218638"/>
    </source>
</evidence>
<dbReference type="InterPro" id="IPR036515">
    <property type="entry name" value="Transposase_17_sf"/>
</dbReference>
<dbReference type="GO" id="GO:0003677">
    <property type="term" value="F:DNA binding"/>
    <property type="evidence" value="ECO:0007669"/>
    <property type="project" value="InterPro"/>
</dbReference>
<accession>A0AAF0CR84</accession>
<protein>
    <submittedName>
        <fullName evidence="2">Transposase</fullName>
    </submittedName>
</protein>
<dbReference type="Proteomes" id="UP001218638">
    <property type="component" value="Chromosome"/>
</dbReference>
<dbReference type="Pfam" id="PF01797">
    <property type="entry name" value="Y1_Tnp"/>
    <property type="match status" value="1"/>
</dbReference>
<dbReference type="SUPFAM" id="SSF143422">
    <property type="entry name" value="Transposase IS200-like"/>
    <property type="match status" value="1"/>
</dbReference>